<proteinExistence type="predicted"/>
<evidence type="ECO:0000313" key="1">
    <source>
        <dbReference type="EMBL" id="KAJ9049477.1"/>
    </source>
</evidence>
<comment type="caution">
    <text evidence="1">The sequence shown here is derived from an EMBL/GenBank/DDBJ whole genome shotgun (WGS) entry which is preliminary data.</text>
</comment>
<sequence>MDEIILNWANWQRKNSQGILRRQSHRQRSFPNPFTHLSLTHRMPSLSQELANLKLTAGPSVAESLKALSTVKSSADLQKAADSIAQVVKDNGIGAFAADDLLEKLSKNIVSKASPEIREGAILTYAALHAALGRSADPFIFAGLPGVLEALSDKAGSVRQAADAFLKNYISTISPYSVKALLPILFQALELNAKWQTKEGALNLIASLADPAPIQVQNNLKDIVPIVSDAMWDSKPQVKTAAKACMTKVTKCVGNGDIDPFLPYLIDCIANPSLVPETIYKLGSTTFVRAVEAPTLSIMVPLLVRGLNERPTNVKRQTSVIIDNMCKLVDNVADAEQFLPKLLPGLEKAIEVVSDPECITIVKRAHATLYRVGAGGNKTVSATAALEKRSEMIRTTLKSLISQAIGFPVEDNYMVKTAVEFVSVLSLQAVDIQSFDFNDWSSEFFTPCLTWVLNDQTESICQSFLKLCIAEHERVLKEAAPVEEEDDGEVLCDCSFSLAYGALILLNNTNFKLYKARRYGLCGPNGAGKSTLMRAIANGQLDGFPSPDELKTVFVEHALQGDDSDMTPVTYLCDNGAYAESEVVELLSSVGFTQDMMSNPITSLSGGWKMKAELARAMLCKPDILMLDEPTNHLDTTNVAWLENYLISLPEVTCIIVSHDSGFLENVCTGFIHYENRKLKIYKGNLSEFVRKVPEAKTYYDLSASQLKFSFPTPGYLEGIKSKDKAIIKMTNVDFTYPNTTRQIVHDIYLQCSLSSRVVVHGRNGAGKSTIIKILTGEMLPTNGDVWKHPMLRVAYVAQHAFHHLERHLDKTPNQYIQWRYQYGEDRELLEKETRQMSDEDRVQMEKVIVYEGNKLQIENLFGRRKLKKSYEYEVKWVGKPYDENTWIPRDQLEQWGFSKIVQTFDDKEAARAGLYARPLTSANIQKHLEDVGLEAEFATHSRIRGLSGGQKVKVVLAAAMWDHPHLLVMDEPTNYLDRDSLGALANAMACFEGGVIMITHNTEFVKLCPEKWHVENGTMTIEGGKQFVREKIEHKVVETVKDAFGNVVKVKQPKKELSRKEKKALEKKRKAALANGETISEDEDDFDI</sequence>
<keyword evidence="2" id="KW-1185">Reference proteome</keyword>
<evidence type="ECO:0000313" key="2">
    <source>
        <dbReference type="Proteomes" id="UP001165960"/>
    </source>
</evidence>
<dbReference type="EMBL" id="QTSX02007227">
    <property type="protein sequence ID" value="KAJ9049477.1"/>
    <property type="molecule type" value="Genomic_DNA"/>
</dbReference>
<gene>
    <name evidence="1" type="primary">TEF3_1</name>
    <name evidence="1" type="ORF">DSO57_1023961</name>
</gene>
<keyword evidence="1" id="KW-0251">Elongation factor</keyword>
<organism evidence="1 2">
    <name type="scientific">Entomophthora muscae</name>
    <dbReference type="NCBI Taxonomy" id="34485"/>
    <lineage>
        <taxon>Eukaryota</taxon>
        <taxon>Fungi</taxon>
        <taxon>Fungi incertae sedis</taxon>
        <taxon>Zoopagomycota</taxon>
        <taxon>Entomophthoromycotina</taxon>
        <taxon>Entomophthoromycetes</taxon>
        <taxon>Entomophthorales</taxon>
        <taxon>Entomophthoraceae</taxon>
        <taxon>Entomophthora</taxon>
    </lineage>
</organism>
<protein>
    <submittedName>
        <fullName evidence="1">Translational elongation factor EF-1 alpha</fullName>
    </submittedName>
</protein>
<reference evidence="1" key="1">
    <citation type="submission" date="2022-04" db="EMBL/GenBank/DDBJ databases">
        <title>Genome of the entomopathogenic fungus Entomophthora muscae.</title>
        <authorList>
            <person name="Elya C."/>
            <person name="Lovett B.R."/>
            <person name="Lee E."/>
            <person name="Macias A.M."/>
            <person name="Hajek A.E."/>
            <person name="De Bivort B.L."/>
            <person name="Kasson M.T."/>
            <person name="De Fine Licht H.H."/>
            <person name="Stajich J.E."/>
        </authorList>
    </citation>
    <scope>NUCLEOTIDE SEQUENCE</scope>
    <source>
        <strain evidence="1">Berkeley</strain>
    </source>
</reference>
<dbReference type="Proteomes" id="UP001165960">
    <property type="component" value="Unassembled WGS sequence"/>
</dbReference>
<keyword evidence="1" id="KW-0648">Protein biosynthesis</keyword>
<name>A0ACC2RH99_9FUNG</name>
<accession>A0ACC2RH99</accession>